<dbReference type="PANTHER" id="PTHR44846:SF1">
    <property type="entry name" value="MANNOSYL-D-GLYCERATE TRANSPORT_METABOLISM SYSTEM REPRESSOR MNGR-RELATED"/>
    <property type="match status" value="1"/>
</dbReference>
<keyword evidence="2" id="KW-0238">DNA-binding</keyword>
<dbReference type="SMART" id="SM00345">
    <property type="entry name" value="HTH_GNTR"/>
    <property type="match status" value="1"/>
</dbReference>
<dbReference type="InterPro" id="IPR036390">
    <property type="entry name" value="WH_DNA-bd_sf"/>
</dbReference>
<keyword evidence="1" id="KW-0805">Transcription regulation</keyword>
<reference evidence="5" key="1">
    <citation type="submission" date="2016-04" db="EMBL/GenBank/DDBJ databases">
        <authorList>
            <person name="Evans L.H."/>
            <person name="Alamgir A."/>
            <person name="Owens N."/>
            <person name="Weber N.D."/>
            <person name="Virtaneva K."/>
            <person name="Barbian K."/>
            <person name="Babar A."/>
            <person name="Rosenke K."/>
        </authorList>
    </citation>
    <scope>NUCLEOTIDE SEQUENCE</scope>
    <source>
        <strain evidence="5">86</strain>
    </source>
</reference>
<dbReference type="InterPro" id="IPR036388">
    <property type="entry name" value="WH-like_DNA-bd_sf"/>
</dbReference>
<dbReference type="InterPro" id="IPR012702">
    <property type="entry name" value="CP_lyase_PhnF"/>
</dbReference>
<dbReference type="Gene3D" id="1.10.10.10">
    <property type="entry name" value="Winged helix-like DNA-binding domain superfamily/Winged helix DNA-binding domain"/>
    <property type="match status" value="1"/>
</dbReference>
<dbReference type="GO" id="GO:0045892">
    <property type="term" value="P:negative regulation of DNA-templated transcription"/>
    <property type="evidence" value="ECO:0007669"/>
    <property type="project" value="TreeGrafter"/>
</dbReference>
<dbReference type="Gene3D" id="3.40.1410.10">
    <property type="entry name" value="Chorismate lyase-like"/>
    <property type="match status" value="1"/>
</dbReference>
<sequence>MKPASVEENRASAEIAPLSREAGRPLWRQVEEALGTAIRGGAVEPGAQLPTEFELAARFGVNRHTIRRALAELEAASLIRVERGRGTFVHENVIDYQVSRRTRFSENLRRQNREPSGIILESGERPAPHPVARALGLADGEATVWMRRLAHADGRPTNVAEHWFPLKRFAGFLDIYRQRLSITATYAYFGIFDYTRKSTRITARMPSLEEAELLKQPKNRPVLVTEAVNVDAEGQPIEYGATAFNGEVVQLVVSGDDL</sequence>
<organism evidence="5">
    <name type="scientific">uncultured Alphaproteobacteria bacterium</name>
    <dbReference type="NCBI Taxonomy" id="91750"/>
    <lineage>
        <taxon>Bacteria</taxon>
        <taxon>Pseudomonadati</taxon>
        <taxon>Pseudomonadota</taxon>
        <taxon>Alphaproteobacteria</taxon>
        <taxon>environmental samples</taxon>
    </lineage>
</organism>
<dbReference type="SUPFAM" id="SSF46785">
    <property type="entry name" value="Winged helix' DNA-binding domain"/>
    <property type="match status" value="1"/>
</dbReference>
<keyword evidence="3" id="KW-0804">Transcription</keyword>
<dbReference type="PROSITE" id="PS50949">
    <property type="entry name" value="HTH_GNTR"/>
    <property type="match status" value="1"/>
</dbReference>
<dbReference type="CDD" id="cd07377">
    <property type="entry name" value="WHTH_GntR"/>
    <property type="match status" value="1"/>
</dbReference>
<dbReference type="NCBIfam" id="TIGR02325">
    <property type="entry name" value="C_P_lyase_phnF"/>
    <property type="match status" value="1"/>
</dbReference>
<dbReference type="Pfam" id="PF00392">
    <property type="entry name" value="GntR"/>
    <property type="match status" value="1"/>
</dbReference>
<protein>
    <recommendedName>
        <fullName evidence="4">HTH gntR-type domain-containing protein</fullName>
    </recommendedName>
</protein>
<dbReference type="AlphaFoldDB" id="A0A212J5X1"/>
<dbReference type="PRINTS" id="PR00035">
    <property type="entry name" value="HTHGNTR"/>
</dbReference>
<dbReference type="SMART" id="SM00866">
    <property type="entry name" value="UTRA"/>
    <property type="match status" value="1"/>
</dbReference>
<dbReference type="EMBL" id="FLUO01000001">
    <property type="protein sequence ID" value="SBV94565.1"/>
    <property type="molecule type" value="Genomic_DNA"/>
</dbReference>
<dbReference type="GO" id="GO:0003677">
    <property type="term" value="F:DNA binding"/>
    <property type="evidence" value="ECO:0007669"/>
    <property type="project" value="UniProtKB-KW"/>
</dbReference>
<gene>
    <name evidence="5" type="ORF">KL86APRO_10526</name>
</gene>
<dbReference type="InterPro" id="IPR011663">
    <property type="entry name" value="UTRA"/>
</dbReference>
<evidence type="ECO:0000256" key="3">
    <source>
        <dbReference type="ARBA" id="ARBA00023163"/>
    </source>
</evidence>
<dbReference type="InterPro" id="IPR000524">
    <property type="entry name" value="Tscrpt_reg_HTH_GntR"/>
</dbReference>
<dbReference type="GO" id="GO:0003700">
    <property type="term" value="F:DNA-binding transcription factor activity"/>
    <property type="evidence" value="ECO:0007669"/>
    <property type="project" value="InterPro"/>
</dbReference>
<name>A0A212J5X1_9PROT</name>
<proteinExistence type="predicted"/>
<dbReference type="Pfam" id="PF07702">
    <property type="entry name" value="UTRA"/>
    <property type="match status" value="1"/>
</dbReference>
<dbReference type="PANTHER" id="PTHR44846">
    <property type="entry name" value="MANNOSYL-D-GLYCERATE TRANSPORT/METABOLISM SYSTEM REPRESSOR MNGR-RELATED"/>
    <property type="match status" value="1"/>
</dbReference>
<evidence type="ECO:0000256" key="2">
    <source>
        <dbReference type="ARBA" id="ARBA00023125"/>
    </source>
</evidence>
<dbReference type="SUPFAM" id="SSF64288">
    <property type="entry name" value="Chorismate lyase-like"/>
    <property type="match status" value="1"/>
</dbReference>
<accession>A0A212J5X1</accession>
<evidence type="ECO:0000313" key="5">
    <source>
        <dbReference type="EMBL" id="SBV94565.1"/>
    </source>
</evidence>
<dbReference type="InterPro" id="IPR050679">
    <property type="entry name" value="Bact_HTH_transcr_reg"/>
</dbReference>
<feature type="domain" description="HTH gntR-type" evidence="4">
    <location>
        <begin position="24"/>
        <end position="92"/>
    </location>
</feature>
<evidence type="ECO:0000256" key="1">
    <source>
        <dbReference type="ARBA" id="ARBA00023015"/>
    </source>
</evidence>
<dbReference type="InterPro" id="IPR028978">
    <property type="entry name" value="Chorismate_lyase_/UTRA_dom_sf"/>
</dbReference>
<evidence type="ECO:0000259" key="4">
    <source>
        <dbReference type="PROSITE" id="PS50949"/>
    </source>
</evidence>